<feature type="chain" id="PRO_5045592652" evidence="1">
    <location>
        <begin position="22"/>
        <end position="143"/>
    </location>
</feature>
<sequence length="143" mass="15498">MLTVKRLILCGALALSCCLEAETVRAASFSPASDCRHLLVRDVRLSDRIAVRQRKDAGAPDTTGYKGFAVHFDALPGIGVMHGATLTPEGRLESTAEADETLETLQKNLRAVRDAERVRNCPVIAAPADTQQRMEADEPPVSR</sequence>
<evidence type="ECO:0000256" key="1">
    <source>
        <dbReference type="SAM" id="SignalP"/>
    </source>
</evidence>
<gene>
    <name evidence="2" type="ORF">AA12717_4052</name>
</gene>
<protein>
    <submittedName>
        <fullName evidence="2">Uncharacterized protein</fullName>
    </submittedName>
</protein>
<dbReference type="Proteomes" id="UP001060895">
    <property type="component" value="Unassembled WGS sequence"/>
</dbReference>
<keyword evidence="3" id="KW-1185">Reference proteome</keyword>
<evidence type="ECO:0000313" key="3">
    <source>
        <dbReference type="Proteomes" id="UP001060895"/>
    </source>
</evidence>
<proteinExistence type="predicted"/>
<accession>A0ABQ0PDB1</accession>
<reference evidence="2" key="1">
    <citation type="submission" date="2013-04" db="EMBL/GenBank/DDBJ databases">
        <title>The genome sequencing project of 58 acetic acid bacteria.</title>
        <authorList>
            <person name="Okamoto-Kainuma A."/>
            <person name="Ishikawa M."/>
            <person name="Umino S."/>
            <person name="Koizumi Y."/>
            <person name="Shiwa Y."/>
            <person name="Yoshikawa H."/>
            <person name="Matsutani M."/>
            <person name="Matsushita K."/>
        </authorList>
    </citation>
    <scope>NUCLEOTIDE SEQUENCE</scope>
    <source>
        <strain evidence="2">DSM 12717</strain>
    </source>
</reference>
<dbReference type="EMBL" id="BAQP01000523">
    <property type="protein sequence ID" value="GBQ32861.1"/>
    <property type="molecule type" value="Genomic_DNA"/>
</dbReference>
<organism evidence="2 3">
    <name type="scientific">Gluconacetobacter sacchari DSM 12717</name>
    <dbReference type="NCBI Taxonomy" id="1307940"/>
    <lineage>
        <taxon>Bacteria</taxon>
        <taxon>Pseudomonadati</taxon>
        <taxon>Pseudomonadota</taxon>
        <taxon>Alphaproteobacteria</taxon>
        <taxon>Acetobacterales</taxon>
        <taxon>Acetobacteraceae</taxon>
        <taxon>Gluconacetobacter</taxon>
    </lineage>
</organism>
<dbReference type="PROSITE" id="PS51257">
    <property type="entry name" value="PROKAR_LIPOPROTEIN"/>
    <property type="match status" value="1"/>
</dbReference>
<comment type="caution">
    <text evidence="2">The sequence shown here is derived from an EMBL/GenBank/DDBJ whole genome shotgun (WGS) entry which is preliminary data.</text>
</comment>
<evidence type="ECO:0000313" key="2">
    <source>
        <dbReference type="EMBL" id="GBQ32861.1"/>
    </source>
</evidence>
<keyword evidence="1" id="KW-0732">Signal</keyword>
<name>A0ABQ0PDB1_9PROT</name>
<feature type="signal peptide" evidence="1">
    <location>
        <begin position="1"/>
        <end position="21"/>
    </location>
</feature>